<keyword evidence="8" id="KW-0378">Hydrolase</keyword>
<comment type="similarity">
    <text evidence="3">Belongs to the peptidase M1 family.</text>
</comment>
<dbReference type="RefSeq" id="WP_078490462.1">
    <property type="nucleotide sequence ID" value="NZ_AZSP01000392.1"/>
</dbReference>
<feature type="signal peptide" evidence="14">
    <location>
        <begin position="1"/>
        <end position="22"/>
    </location>
</feature>
<dbReference type="InterPro" id="IPR014782">
    <property type="entry name" value="Peptidase_M1_dom"/>
</dbReference>
<feature type="chain" id="PRO_5039691320" description="Aminopeptidase N" evidence="14">
    <location>
        <begin position="23"/>
        <end position="511"/>
    </location>
</feature>
<dbReference type="OrthoDB" id="100605at2"/>
<reference evidence="17 18" key="1">
    <citation type="submission" date="2013-12" db="EMBL/GenBank/DDBJ databases">
        <title>Annotated genome of Streptomyces scopuliridis.</title>
        <authorList>
            <person name="Olson J.B."/>
        </authorList>
    </citation>
    <scope>NUCLEOTIDE SEQUENCE [LARGE SCALE GENOMIC DNA]</scope>
    <source>
        <strain evidence="17 18">RB72</strain>
    </source>
</reference>
<dbReference type="CDD" id="cd09603">
    <property type="entry name" value="M1_APN_like"/>
    <property type="match status" value="1"/>
</dbReference>
<evidence type="ECO:0000256" key="12">
    <source>
        <dbReference type="ARBA" id="ARBA00031533"/>
    </source>
</evidence>
<evidence type="ECO:0000313" key="17">
    <source>
        <dbReference type="EMBL" id="PVE04250.1"/>
    </source>
</evidence>
<evidence type="ECO:0000256" key="1">
    <source>
        <dbReference type="ARBA" id="ARBA00000098"/>
    </source>
</evidence>
<dbReference type="Proteomes" id="UP000245992">
    <property type="component" value="Unassembled WGS sequence"/>
</dbReference>
<keyword evidence="6 17" id="KW-0645">Protease</keyword>
<dbReference type="InterPro" id="IPR042097">
    <property type="entry name" value="Aminopeptidase_N-like_N_sf"/>
</dbReference>
<evidence type="ECO:0000256" key="14">
    <source>
        <dbReference type="SAM" id="SignalP"/>
    </source>
</evidence>
<dbReference type="GO" id="GO:0008270">
    <property type="term" value="F:zinc ion binding"/>
    <property type="evidence" value="ECO:0007669"/>
    <property type="project" value="InterPro"/>
</dbReference>
<dbReference type="Gene3D" id="1.10.390.10">
    <property type="entry name" value="Neutral Protease Domain 2"/>
    <property type="match status" value="1"/>
</dbReference>
<evidence type="ECO:0000256" key="5">
    <source>
        <dbReference type="ARBA" id="ARBA00015611"/>
    </source>
</evidence>
<dbReference type="InterPro" id="IPR001930">
    <property type="entry name" value="Peptidase_M1"/>
</dbReference>
<evidence type="ECO:0000256" key="3">
    <source>
        <dbReference type="ARBA" id="ARBA00010136"/>
    </source>
</evidence>
<evidence type="ECO:0000256" key="4">
    <source>
        <dbReference type="ARBA" id="ARBA00012564"/>
    </source>
</evidence>
<dbReference type="STRING" id="1440053.GCA_000718095_00937"/>
<dbReference type="Pfam" id="PF01433">
    <property type="entry name" value="Peptidase_M1"/>
    <property type="match status" value="1"/>
</dbReference>
<feature type="compositionally biased region" description="Low complexity" evidence="13">
    <location>
        <begin position="477"/>
        <end position="492"/>
    </location>
</feature>
<dbReference type="GO" id="GO:0006508">
    <property type="term" value="P:proteolysis"/>
    <property type="evidence" value="ECO:0007669"/>
    <property type="project" value="UniProtKB-KW"/>
</dbReference>
<dbReference type="PRINTS" id="PR00756">
    <property type="entry name" value="ALADIPTASE"/>
</dbReference>
<keyword evidence="9" id="KW-0862">Zinc</keyword>
<name>A0A2T7SMX7_9ACTN</name>
<keyword evidence="18" id="KW-1185">Reference proteome</keyword>
<feature type="domain" description="Aminopeptidase N-like N-terminal" evidence="16">
    <location>
        <begin position="104"/>
        <end position="213"/>
    </location>
</feature>
<evidence type="ECO:0000256" key="10">
    <source>
        <dbReference type="ARBA" id="ARBA00023049"/>
    </source>
</evidence>
<organism evidence="17 18">
    <name type="scientific">Streptomyces scopuliridis RB72</name>
    <dbReference type="NCBI Taxonomy" id="1440053"/>
    <lineage>
        <taxon>Bacteria</taxon>
        <taxon>Bacillati</taxon>
        <taxon>Actinomycetota</taxon>
        <taxon>Actinomycetes</taxon>
        <taxon>Kitasatosporales</taxon>
        <taxon>Streptomycetaceae</taxon>
        <taxon>Streptomyces</taxon>
    </lineage>
</organism>
<evidence type="ECO:0000256" key="6">
    <source>
        <dbReference type="ARBA" id="ARBA00022670"/>
    </source>
</evidence>
<accession>A0A2T7SMX7</accession>
<dbReference type="InterPro" id="IPR045357">
    <property type="entry name" value="Aminopeptidase_N-like_N"/>
</dbReference>
<evidence type="ECO:0000313" key="18">
    <source>
        <dbReference type="Proteomes" id="UP000245992"/>
    </source>
</evidence>
<gene>
    <name evidence="17" type="ORF">Y717_12865</name>
</gene>
<keyword evidence="7" id="KW-0479">Metal-binding</keyword>
<evidence type="ECO:0000256" key="2">
    <source>
        <dbReference type="ARBA" id="ARBA00001947"/>
    </source>
</evidence>
<evidence type="ECO:0000259" key="16">
    <source>
        <dbReference type="Pfam" id="PF17900"/>
    </source>
</evidence>
<evidence type="ECO:0000256" key="8">
    <source>
        <dbReference type="ARBA" id="ARBA00022801"/>
    </source>
</evidence>
<dbReference type="GO" id="GO:0008237">
    <property type="term" value="F:metallopeptidase activity"/>
    <property type="evidence" value="ECO:0007669"/>
    <property type="project" value="UniProtKB-KW"/>
</dbReference>
<dbReference type="EMBL" id="AZSP01000392">
    <property type="protein sequence ID" value="PVE04250.1"/>
    <property type="molecule type" value="Genomic_DNA"/>
</dbReference>
<dbReference type="Gene3D" id="2.60.40.1730">
    <property type="entry name" value="tricorn interacting facor f3 domain"/>
    <property type="match status" value="1"/>
</dbReference>
<comment type="caution">
    <text evidence="17">The sequence shown here is derived from an EMBL/GenBank/DDBJ whole genome shotgun (WGS) entry which is preliminary data.</text>
</comment>
<proteinExistence type="inferred from homology"/>
<dbReference type="SUPFAM" id="SSF55486">
    <property type="entry name" value="Metalloproteases ('zincins'), catalytic domain"/>
    <property type="match status" value="1"/>
</dbReference>
<evidence type="ECO:0000259" key="15">
    <source>
        <dbReference type="Pfam" id="PF01433"/>
    </source>
</evidence>
<evidence type="ECO:0000256" key="13">
    <source>
        <dbReference type="SAM" id="MobiDB-lite"/>
    </source>
</evidence>
<evidence type="ECO:0000256" key="11">
    <source>
        <dbReference type="ARBA" id="ARBA00029811"/>
    </source>
</evidence>
<dbReference type="AlphaFoldDB" id="A0A2T7SMX7"/>
<evidence type="ECO:0000256" key="7">
    <source>
        <dbReference type="ARBA" id="ARBA00022723"/>
    </source>
</evidence>
<dbReference type="Pfam" id="PF17900">
    <property type="entry name" value="Peptidase_M1_N"/>
    <property type="match status" value="1"/>
</dbReference>
<dbReference type="GO" id="GO:0016285">
    <property type="term" value="F:alanyl aminopeptidase activity"/>
    <property type="evidence" value="ECO:0007669"/>
    <property type="project" value="UniProtKB-EC"/>
</dbReference>
<keyword evidence="14" id="KW-0732">Signal</keyword>
<dbReference type="InterPro" id="IPR050344">
    <property type="entry name" value="Peptidase_M1_aminopeptidases"/>
</dbReference>
<dbReference type="EC" id="3.4.11.2" evidence="4"/>
<dbReference type="SUPFAM" id="SSF63737">
    <property type="entry name" value="Leukotriene A4 hydrolase N-terminal domain"/>
    <property type="match status" value="1"/>
</dbReference>
<dbReference type="PANTHER" id="PTHR11533">
    <property type="entry name" value="PROTEASE M1 ZINC METALLOPROTEASE"/>
    <property type="match status" value="1"/>
</dbReference>
<evidence type="ECO:0000256" key="9">
    <source>
        <dbReference type="ARBA" id="ARBA00022833"/>
    </source>
</evidence>
<feature type="domain" description="Peptidase M1 membrane alanine aminopeptidase" evidence="15">
    <location>
        <begin position="309"/>
        <end position="458"/>
    </location>
</feature>
<comment type="catalytic activity">
    <reaction evidence="1">
        <text>Release of an N-terminal amino acid, Xaa-|-Yaa- from a peptide, amide or arylamide. Xaa is preferably Ala, but may be most amino acids including Pro (slow action). When a terminal hydrophobic residue is followed by a prolyl residue, the two may be released as an intact Xaa-Pro dipeptide.</text>
        <dbReference type="EC" id="3.4.11.2"/>
    </reaction>
</comment>
<sequence length="511" mass="56415">MLLTNRRLRAALLAAASATLVAATLPAPEPLGIGDPLFPRLGNPGYDVLTYDLDFTYGGDNRKPLDAITKIDALATQRLQRINLDFTHGKVRSVEVNGAAARFATAGEDLVITPAAAVEDGSRMRITVSHTSDPTGNRGGWVRTSDGLAMTNQADAAHRVFPGNDHPADKAYFTIRITAPQRLTAVANGVQEGKARRGATTTWTYRTHHPMATELAQVSIGDSAVVRRQGPGGLPVRDVVPAADRQKLEPWLKKTPGQIGWMERQVGPYPFETYGVLIAGADTGFELETQTLSLFERALFTEPGYPEWYVDSVMVHELAHQWFGDSVSPRRWADLWLNEGHATWYEMRYAQEYAGKSMETRMREAYQQSDGWRAAGGPPASPKPPAEGQPISLFRPVMYDGSALVLYALRHEIGEEAFARLERDWVRIHRDGTATTTDFIELASSVAGRDLSSFFTAWLYRQKTPPMPGHPDWRSEAPANNQNAPRNRYAAPHRMPHGTGHTAPEQSVKPE</sequence>
<dbReference type="InterPro" id="IPR027268">
    <property type="entry name" value="Peptidase_M4/M1_CTD_sf"/>
</dbReference>
<keyword evidence="10 17" id="KW-0482">Metalloprotease</keyword>
<protein>
    <recommendedName>
        <fullName evidence="5">Aminopeptidase N</fullName>
        <ecNumber evidence="4">3.4.11.2</ecNumber>
    </recommendedName>
    <alternativeName>
        <fullName evidence="11">Alanine aminopeptidase</fullName>
    </alternativeName>
    <alternativeName>
        <fullName evidence="12">Lysyl aminopeptidase</fullName>
    </alternativeName>
</protein>
<feature type="region of interest" description="Disordered" evidence="13">
    <location>
        <begin position="466"/>
        <end position="511"/>
    </location>
</feature>
<comment type="cofactor">
    <cofactor evidence="2">
        <name>Zn(2+)</name>
        <dbReference type="ChEBI" id="CHEBI:29105"/>
    </cofactor>
</comment>